<feature type="coiled-coil region" evidence="4">
    <location>
        <begin position="159"/>
        <end position="220"/>
    </location>
</feature>
<sequence length="536" mass="62567">MAEPPEEAQIKINHNQDDFLEGENYVLTMKDTDILKDGDINEDEEELVNANIDDNHRHKIYLKNKAKVKGGKHGLYNGNDFDQHGELKKRGILDKYDLEEEEREGMLLNLKNNKINKKGRLTTDAANIQGAEKTSMVTKKVFNSDFLIEEEPIQLGRNKKFKKAKKRNLKKKKKLLENMEELLAEEVEGEDHLKTREERIQNLKAKEIEHQAEENQKRENYQKAVLKANLKTSKLLNEDFEEDDDYLLLEKSNANKRRLIEKKEKDVTQNFSQSCMSTRRKKKSKRKMKIKDKKNAKEIKDLTDLTKSSIQTEKDRQDLAQILTSSINESFANTKSGMTSVVNVALPSQRLQSQVQGLQSVVQSREYIERKELEEEKIRDEIKNKEITKEDEEKAEILEEPIVGKGVANVMKIFRMRNMFNQKADLVGRMKDNKAGGEFDAEREEEDDIMIHRTDKYGNPMSRKEAYREFSYAYHGMKPSQSKREKMRKRLEKAQKASNLISGDKSFYMKALKNEQKRKKKAFMVIDTKPKARIQL</sequence>
<dbReference type="Proteomes" id="UP001295684">
    <property type="component" value="Unassembled WGS sequence"/>
</dbReference>
<evidence type="ECO:0000256" key="3">
    <source>
        <dbReference type="ARBA" id="ARBA00023242"/>
    </source>
</evidence>
<evidence type="ECO:0000313" key="5">
    <source>
        <dbReference type="EMBL" id="CAI2364841.1"/>
    </source>
</evidence>
<evidence type="ECO:0000256" key="2">
    <source>
        <dbReference type="ARBA" id="ARBA00006076"/>
    </source>
</evidence>
<dbReference type="EMBL" id="CAMPGE010005995">
    <property type="protein sequence ID" value="CAI2364841.1"/>
    <property type="molecule type" value="Genomic_DNA"/>
</dbReference>
<comment type="similarity">
    <text evidence="2">Belongs to the SNU66/SART1 family.</text>
</comment>
<evidence type="ECO:0000256" key="4">
    <source>
        <dbReference type="SAM" id="Coils"/>
    </source>
</evidence>
<keyword evidence="4" id="KW-0175">Coiled coil</keyword>
<comment type="caution">
    <text evidence="5">The sequence shown here is derived from an EMBL/GenBank/DDBJ whole genome shotgun (WGS) entry which is preliminary data.</text>
</comment>
<dbReference type="Pfam" id="PF03343">
    <property type="entry name" value="SART-1"/>
    <property type="match status" value="2"/>
</dbReference>
<protein>
    <recommendedName>
        <fullName evidence="7">SART-1 family protein</fullName>
    </recommendedName>
</protein>
<evidence type="ECO:0008006" key="7">
    <source>
        <dbReference type="Google" id="ProtNLM"/>
    </source>
</evidence>
<evidence type="ECO:0000256" key="1">
    <source>
        <dbReference type="ARBA" id="ARBA00004123"/>
    </source>
</evidence>
<reference evidence="5" key="1">
    <citation type="submission" date="2023-07" db="EMBL/GenBank/DDBJ databases">
        <authorList>
            <consortium name="AG Swart"/>
            <person name="Singh M."/>
            <person name="Singh A."/>
            <person name="Seah K."/>
            <person name="Emmerich C."/>
        </authorList>
    </citation>
    <scope>NUCLEOTIDE SEQUENCE</scope>
    <source>
        <strain evidence="5">DP1</strain>
    </source>
</reference>
<keyword evidence="6" id="KW-1185">Reference proteome</keyword>
<dbReference type="AlphaFoldDB" id="A0AAD1UDY2"/>
<gene>
    <name evidence="5" type="ORF">ECRASSUSDP1_LOCUS6191</name>
</gene>
<comment type="subcellular location">
    <subcellularLocation>
        <location evidence="1">Nucleus</location>
    </subcellularLocation>
</comment>
<dbReference type="PANTHER" id="PTHR14152">
    <property type="entry name" value="SQUAMOUS CELL CARCINOMA ANTIGEN RECOGNISED BY CYTOTOXIC T LYMPHOCYTES"/>
    <property type="match status" value="1"/>
</dbReference>
<accession>A0AAD1UDY2</accession>
<keyword evidence="3" id="KW-0539">Nucleus</keyword>
<dbReference type="GO" id="GO:0000481">
    <property type="term" value="P:maturation of 5S rRNA"/>
    <property type="evidence" value="ECO:0007669"/>
    <property type="project" value="TreeGrafter"/>
</dbReference>
<organism evidence="5 6">
    <name type="scientific">Euplotes crassus</name>
    <dbReference type="NCBI Taxonomy" id="5936"/>
    <lineage>
        <taxon>Eukaryota</taxon>
        <taxon>Sar</taxon>
        <taxon>Alveolata</taxon>
        <taxon>Ciliophora</taxon>
        <taxon>Intramacronucleata</taxon>
        <taxon>Spirotrichea</taxon>
        <taxon>Hypotrichia</taxon>
        <taxon>Euplotida</taxon>
        <taxon>Euplotidae</taxon>
        <taxon>Moneuplotes</taxon>
    </lineage>
</organism>
<dbReference type="InterPro" id="IPR005011">
    <property type="entry name" value="SNU66/SART1"/>
</dbReference>
<dbReference type="PANTHER" id="PTHR14152:SF5">
    <property type="entry name" value="U4_U6.U5 TRI-SNRNP-ASSOCIATED PROTEIN 1"/>
    <property type="match status" value="1"/>
</dbReference>
<proteinExistence type="inferred from homology"/>
<dbReference type="GO" id="GO:0046540">
    <property type="term" value="C:U4/U6 x U5 tri-snRNP complex"/>
    <property type="evidence" value="ECO:0007669"/>
    <property type="project" value="TreeGrafter"/>
</dbReference>
<feature type="coiled-coil region" evidence="4">
    <location>
        <begin position="368"/>
        <end position="395"/>
    </location>
</feature>
<evidence type="ECO:0000313" key="6">
    <source>
        <dbReference type="Proteomes" id="UP001295684"/>
    </source>
</evidence>
<name>A0AAD1UDY2_EUPCR</name>
<dbReference type="GO" id="GO:0045292">
    <property type="term" value="P:mRNA cis splicing, via spliceosome"/>
    <property type="evidence" value="ECO:0007669"/>
    <property type="project" value="TreeGrafter"/>
</dbReference>